<evidence type="ECO:0000256" key="1">
    <source>
        <dbReference type="SAM" id="MobiDB-lite"/>
    </source>
</evidence>
<feature type="non-terminal residue" evidence="2">
    <location>
        <position position="1"/>
    </location>
</feature>
<sequence length="90" mass="9496">SLNMSHDSCALNTDGSLKDASDILFYNDPDDHVPLPQVPASTQSTAKNAFSALFKSGRTPALVAAGSRRSTRKSKPSARVWDADNASSSS</sequence>
<evidence type="ECO:0000313" key="2">
    <source>
        <dbReference type="EMBL" id="KAG1765295.1"/>
    </source>
</evidence>
<dbReference type="AlphaFoldDB" id="A0A9P6ZGK7"/>
<protein>
    <submittedName>
        <fullName evidence="2">Uncharacterized protein</fullName>
    </submittedName>
</protein>
<proteinExistence type="predicted"/>
<dbReference type="OrthoDB" id="3260017at2759"/>
<reference evidence="2" key="1">
    <citation type="journal article" date="2020" name="New Phytol.">
        <title>Comparative genomics reveals dynamic genome evolution in host specialist ectomycorrhizal fungi.</title>
        <authorList>
            <person name="Lofgren L.A."/>
            <person name="Nguyen N.H."/>
            <person name="Vilgalys R."/>
            <person name="Ruytinx J."/>
            <person name="Liao H.L."/>
            <person name="Branco S."/>
            <person name="Kuo A."/>
            <person name="LaButti K."/>
            <person name="Lipzen A."/>
            <person name="Andreopoulos W."/>
            <person name="Pangilinan J."/>
            <person name="Riley R."/>
            <person name="Hundley H."/>
            <person name="Na H."/>
            <person name="Barry K."/>
            <person name="Grigoriev I.V."/>
            <person name="Stajich J.E."/>
            <person name="Kennedy P.G."/>
        </authorList>
    </citation>
    <scope>NUCLEOTIDE SEQUENCE</scope>
    <source>
        <strain evidence="2">DOB743</strain>
    </source>
</reference>
<keyword evidence="3" id="KW-1185">Reference proteome</keyword>
<name>A0A9P6ZGK7_9AGAM</name>
<evidence type="ECO:0000313" key="3">
    <source>
        <dbReference type="Proteomes" id="UP000714275"/>
    </source>
</evidence>
<gene>
    <name evidence="2" type="ORF">EV702DRAFT_949056</name>
</gene>
<feature type="non-terminal residue" evidence="2">
    <location>
        <position position="90"/>
    </location>
</feature>
<dbReference type="Proteomes" id="UP000714275">
    <property type="component" value="Unassembled WGS sequence"/>
</dbReference>
<dbReference type="EMBL" id="JABBWD010000109">
    <property type="protein sequence ID" value="KAG1765295.1"/>
    <property type="molecule type" value="Genomic_DNA"/>
</dbReference>
<feature type="region of interest" description="Disordered" evidence="1">
    <location>
        <begin position="63"/>
        <end position="90"/>
    </location>
</feature>
<comment type="caution">
    <text evidence="2">The sequence shown here is derived from an EMBL/GenBank/DDBJ whole genome shotgun (WGS) entry which is preliminary data.</text>
</comment>
<organism evidence="2 3">
    <name type="scientific">Suillus placidus</name>
    <dbReference type="NCBI Taxonomy" id="48579"/>
    <lineage>
        <taxon>Eukaryota</taxon>
        <taxon>Fungi</taxon>
        <taxon>Dikarya</taxon>
        <taxon>Basidiomycota</taxon>
        <taxon>Agaricomycotina</taxon>
        <taxon>Agaricomycetes</taxon>
        <taxon>Agaricomycetidae</taxon>
        <taxon>Boletales</taxon>
        <taxon>Suillineae</taxon>
        <taxon>Suillaceae</taxon>
        <taxon>Suillus</taxon>
    </lineage>
</organism>
<accession>A0A9P6ZGK7</accession>